<evidence type="ECO:0000256" key="1">
    <source>
        <dbReference type="ARBA" id="ARBA00022630"/>
    </source>
</evidence>
<evidence type="ECO:0000256" key="3">
    <source>
        <dbReference type="SAM" id="SignalP"/>
    </source>
</evidence>
<evidence type="ECO:0000259" key="4">
    <source>
        <dbReference type="Pfam" id="PF03358"/>
    </source>
</evidence>
<dbReference type="AlphaFoldDB" id="A0AAW5TTP0"/>
<keyword evidence="2" id="KW-0288">FMN</keyword>
<organism evidence="5 6">
    <name type="scientific">Segatella copri</name>
    <dbReference type="NCBI Taxonomy" id="165179"/>
    <lineage>
        <taxon>Bacteria</taxon>
        <taxon>Pseudomonadati</taxon>
        <taxon>Bacteroidota</taxon>
        <taxon>Bacteroidia</taxon>
        <taxon>Bacteroidales</taxon>
        <taxon>Prevotellaceae</taxon>
        <taxon>Segatella</taxon>
    </lineage>
</organism>
<dbReference type="Gene3D" id="3.40.50.360">
    <property type="match status" value="1"/>
</dbReference>
<feature type="chain" id="PRO_5043879606" evidence="3">
    <location>
        <begin position="20"/>
        <end position="183"/>
    </location>
</feature>
<sequence>MKKILILMLGILTIISCLAGTKKSDSNNNEVEMEKILFINGSPNRDGNTAALAKVLLEGRKYETINLNDYRLNFYGQKLEGDQLDEVIAKMKEADIVVMGSPVYWHNICASVRTLMERFYGYVPDGEFKGKHLFFVYQGAAPTKMMIDDGEYSMSRFAGMYGFSYEGMATCKSEAKTLKGKLK</sequence>
<evidence type="ECO:0000256" key="2">
    <source>
        <dbReference type="ARBA" id="ARBA00022643"/>
    </source>
</evidence>
<name>A0AAW5TTP0_9BACT</name>
<dbReference type="RefSeq" id="WP_264960238.1">
    <property type="nucleotide sequence ID" value="NZ_JAPDUQ010000004.1"/>
</dbReference>
<dbReference type="GO" id="GO:0016491">
    <property type="term" value="F:oxidoreductase activity"/>
    <property type="evidence" value="ECO:0007669"/>
    <property type="project" value="InterPro"/>
</dbReference>
<reference evidence="5" key="1">
    <citation type="submission" date="2022-11" db="EMBL/GenBank/DDBJ databases">
        <title>Genomic repertoires linked with pathogenic potency of arthritogenic Prevotella copri isolated from the gut of rheumatoid arthritis patients.</title>
        <authorList>
            <person name="Nii T."/>
            <person name="Maeda Y."/>
            <person name="Motooka D."/>
            <person name="Naito M."/>
            <person name="Matsumoto Y."/>
            <person name="Ogawa T."/>
            <person name="Oguro-Igashira E."/>
            <person name="Kishikawa T."/>
            <person name="Yamashita M."/>
            <person name="Koizumi S."/>
            <person name="Kurakawa T."/>
            <person name="Okumura R."/>
            <person name="Kayama H."/>
            <person name="Murakami M."/>
            <person name="Sakaguchi T."/>
            <person name="Das B."/>
            <person name="Nakamura S."/>
            <person name="Okada Y."/>
            <person name="Kumanogoh A."/>
            <person name="Takeda K."/>
        </authorList>
    </citation>
    <scope>NUCLEOTIDE SEQUENCE</scope>
    <source>
        <strain evidence="5">N016-13</strain>
    </source>
</reference>
<accession>A0AAW5TTP0</accession>
<feature type="signal peptide" evidence="3">
    <location>
        <begin position="1"/>
        <end position="19"/>
    </location>
</feature>
<dbReference type="EMBL" id="JAPDUS010000029">
    <property type="protein sequence ID" value="MCW4094439.1"/>
    <property type="molecule type" value="Genomic_DNA"/>
</dbReference>
<dbReference type="PROSITE" id="PS51257">
    <property type="entry name" value="PROKAR_LIPOPROTEIN"/>
    <property type="match status" value="1"/>
</dbReference>
<dbReference type="Pfam" id="PF03358">
    <property type="entry name" value="FMN_red"/>
    <property type="match status" value="1"/>
</dbReference>
<dbReference type="InterPro" id="IPR051796">
    <property type="entry name" value="ISF_SsuE-like"/>
</dbReference>
<feature type="domain" description="NADPH-dependent FMN reductase-like" evidence="4">
    <location>
        <begin position="35"/>
        <end position="138"/>
    </location>
</feature>
<dbReference type="PANTHER" id="PTHR43278:SF4">
    <property type="entry name" value="NAD(P)H-DEPENDENT FMN-CONTAINING OXIDOREDUCTASE YWQN-RELATED"/>
    <property type="match status" value="1"/>
</dbReference>
<dbReference type="SUPFAM" id="SSF52218">
    <property type="entry name" value="Flavoproteins"/>
    <property type="match status" value="1"/>
</dbReference>
<keyword evidence="1" id="KW-0285">Flavoprotein</keyword>
<evidence type="ECO:0000313" key="5">
    <source>
        <dbReference type="EMBL" id="MCW4094439.1"/>
    </source>
</evidence>
<dbReference type="InterPro" id="IPR005025">
    <property type="entry name" value="FMN_Rdtase-like_dom"/>
</dbReference>
<dbReference type="Proteomes" id="UP001209074">
    <property type="component" value="Unassembled WGS sequence"/>
</dbReference>
<comment type="caution">
    <text evidence="5">The sequence shown here is derived from an EMBL/GenBank/DDBJ whole genome shotgun (WGS) entry which is preliminary data.</text>
</comment>
<gene>
    <name evidence="5" type="ORF">ONT05_12945</name>
</gene>
<dbReference type="PANTHER" id="PTHR43278">
    <property type="entry name" value="NAD(P)H-DEPENDENT FMN-CONTAINING OXIDOREDUCTASE YWQN-RELATED"/>
    <property type="match status" value="1"/>
</dbReference>
<protein>
    <submittedName>
        <fullName evidence="5">NAD(P)H-dependent oxidoreductase</fullName>
    </submittedName>
</protein>
<evidence type="ECO:0000313" key="6">
    <source>
        <dbReference type="Proteomes" id="UP001209074"/>
    </source>
</evidence>
<dbReference type="InterPro" id="IPR029039">
    <property type="entry name" value="Flavoprotein-like_sf"/>
</dbReference>
<keyword evidence="3" id="KW-0732">Signal</keyword>
<proteinExistence type="predicted"/>